<comment type="caution">
    <text evidence="2">The sequence shown here is derived from an EMBL/GenBank/DDBJ whole genome shotgun (WGS) entry which is preliminary data.</text>
</comment>
<gene>
    <name evidence="2" type="ORF">LX15_002064</name>
</gene>
<feature type="compositionally biased region" description="Low complexity" evidence="1">
    <location>
        <begin position="138"/>
        <end position="153"/>
    </location>
</feature>
<evidence type="ECO:0000313" key="3">
    <source>
        <dbReference type="Proteomes" id="UP001205311"/>
    </source>
</evidence>
<dbReference type="Proteomes" id="UP001205311">
    <property type="component" value="Unassembled WGS sequence"/>
</dbReference>
<protein>
    <submittedName>
        <fullName evidence="2">Uncharacterized protein</fullName>
    </submittedName>
</protein>
<proteinExistence type="predicted"/>
<reference evidence="2 3" key="1">
    <citation type="submission" date="2022-06" db="EMBL/GenBank/DDBJ databases">
        <title>Genomic Encyclopedia of Archaeal and Bacterial Type Strains, Phase II (KMG-II): from individual species to whole genera.</title>
        <authorList>
            <person name="Goeker M."/>
        </authorList>
    </citation>
    <scope>NUCLEOTIDE SEQUENCE [LARGE SCALE GENOMIC DNA]</scope>
    <source>
        <strain evidence="2 3">DSM 40477</strain>
    </source>
</reference>
<dbReference type="EMBL" id="JAMTCP010000008">
    <property type="protein sequence ID" value="MCP2258370.1"/>
    <property type="molecule type" value="Genomic_DNA"/>
</dbReference>
<accession>A0ABT1HS75</accession>
<sequence>MRWPPWPRGLVNGRLDLPLTQGNPVASATVGPDGQNPVRSGAWTAAVWHGTRIASITVVTCGLAPRCPAVTSSDNGRQRSPLLFAGQVQRAGPPTPQPPHPVIIRRTTRVGVGRLNLKIPISARRRRAGAGVIVESTLTSHTTSPSAAATTFRPPTPPPVTSLLKHDPAPAGHQDLAPEGGPGANRERPGYGHLRERPGNDRGPRSATGVLGGTGASAGPLRGHQPRSASRCGSGISSTLMPTMASPRPRDTLAITSGSS</sequence>
<feature type="compositionally biased region" description="Basic and acidic residues" evidence="1">
    <location>
        <begin position="185"/>
        <end position="204"/>
    </location>
</feature>
<evidence type="ECO:0000313" key="2">
    <source>
        <dbReference type="EMBL" id="MCP2258370.1"/>
    </source>
</evidence>
<organism evidence="2 3">
    <name type="scientific">Streptoalloteichus tenebrarius (strain ATCC 17920 / DSM 40477 / JCM 4838 / CBS 697.72 / NBRC 16177 / NCIMB 11028 / NRRL B-12390 / A12253. 1 / ISP 5477)</name>
    <name type="common">Streptomyces tenebrarius</name>
    <dbReference type="NCBI Taxonomy" id="1933"/>
    <lineage>
        <taxon>Bacteria</taxon>
        <taxon>Bacillati</taxon>
        <taxon>Actinomycetota</taxon>
        <taxon>Actinomycetes</taxon>
        <taxon>Pseudonocardiales</taxon>
        <taxon>Pseudonocardiaceae</taxon>
        <taxon>Streptoalloteichus</taxon>
    </lineage>
</organism>
<name>A0ABT1HS75_STRSD</name>
<keyword evidence="3" id="KW-1185">Reference proteome</keyword>
<feature type="region of interest" description="Disordered" evidence="1">
    <location>
        <begin position="138"/>
        <end position="260"/>
    </location>
</feature>
<evidence type="ECO:0000256" key="1">
    <source>
        <dbReference type="SAM" id="MobiDB-lite"/>
    </source>
</evidence>